<feature type="compositionally biased region" description="Low complexity" evidence="1">
    <location>
        <begin position="380"/>
        <end position="394"/>
    </location>
</feature>
<name>A0A517M8T6_9BACT</name>
<protein>
    <recommendedName>
        <fullName evidence="4">Peptidase MA-like domain-containing protein</fullName>
    </recommendedName>
</protein>
<dbReference type="EMBL" id="CP036262">
    <property type="protein sequence ID" value="QDS91293.1"/>
    <property type="molecule type" value="Genomic_DNA"/>
</dbReference>
<dbReference type="OrthoDB" id="260154at2"/>
<feature type="compositionally biased region" description="Polar residues" evidence="1">
    <location>
        <begin position="354"/>
        <end position="366"/>
    </location>
</feature>
<reference evidence="2 3" key="1">
    <citation type="submission" date="2019-02" db="EMBL/GenBank/DDBJ databases">
        <title>Deep-cultivation of Planctomycetes and their phenomic and genomic characterization uncovers novel biology.</title>
        <authorList>
            <person name="Wiegand S."/>
            <person name="Jogler M."/>
            <person name="Boedeker C."/>
            <person name="Pinto D."/>
            <person name="Vollmers J."/>
            <person name="Rivas-Marin E."/>
            <person name="Kohn T."/>
            <person name="Peeters S.H."/>
            <person name="Heuer A."/>
            <person name="Rast P."/>
            <person name="Oberbeckmann S."/>
            <person name="Bunk B."/>
            <person name="Jeske O."/>
            <person name="Meyerdierks A."/>
            <person name="Storesund J.E."/>
            <person name="Kallscheuer N."/>
            <person name="Luecker S."/>
            <person name="Lage O.M."/>
            <person name="Pohl T."/>
            <person name="Merkel B.J."/>
            <person name="Hornburger P."/>
            <person name="Mueller R.-W."/>
            <person name="Bruemmer F."/>
            <person name="Labrenz M."/>
            <person name="Spormann A.M."/>
            <person name="Op den Camp H."/>
            <person name="Overmann J."/>
            <person name="Amann R."/>
            <person name="Jetten M.S.M."/>
            <person name="Mascher T."/>
            <person name="Medema M.H."/>
            <person name="Devos D.P."/>
            <person name="Kaster A.-K."/>
            <person name="Ovreas L."/>
            <person name="Rohde M."/>
            <person name="Galperin M.Y."/>
            <person name="Jogler C."/>
        </authorList>
    </citation>
    <scope>NUCLEOTIDE SEQUENCE [LARGE SCALE GENOMIC DNA]</scope>
    <source>
        <strain evidence="2 3">FF011L</strain>
    </source>
</reference>
<organism evidence="2 3">
    <name type="scientific">Roseimaritima multifibrata</name>
    <dbReference type="NCBI Taxonomy" id="1930274"/>
    <lineage>
        <taxon>Bacteria</taxon>
        <taxon>Pseudomonadati</taxon>
        <taxon>Planctomycetota</taxon>
        <taxon>Planctomycetia</taxon>
        <taxon>Pirellulales</taxon>
        <taxon>Pirellulaceae</taxon>
        <taxon>Roseimaritima</taxon>
    </lineage>
</organism>
<evidence type="ECO:0008006" key="4">
    <source>
        <dbReference type="Google" id="ProtNLM"/>
    </source>
</evidence>
<feature type="region of interest" description="Disordered" evidence="1">
    <location>
        <begin position="276"/>
        <end position="394"/>
    </location>
</feature>
<dbReference type="RefSeq" id="WP_145349381.1">
    <property type="nucleotide sequence ID" value="NZ_CP036262.1"/>
</dbReference>
<proteinExistence type="predicted"/>
<dbReference type="KEGG" id="rml:FF011L_00220"/>
<dbReference type="Proteomes" id="UP000320672">
    <property type="component" value="Chromosome"/>
</dbReference>
<feature type="compositionally biased region" description="Polar residues" evidence="1">
    <location>
        <begin position="335"/>
        <end position="346"/>
    </location>
</feature>
<sequence>MDAANQRRTYVIAILLCGLGYGSPFAYGQSSSVRTQNFVVSAPSPALAKAVGDAAEQYRSQLAEYWLGYELAPWENPCPIRVVEGPQLAAQGVTHYDIQPVRNFRMEVVGSSERILDSVLPHEITHTILATHFKQPLPRWADEGVCTIVEHHSEKSKHESHLREFLRSQRGIAMNKLFLLREYPTDIHPMYAQGYSVCRFLVEQGGPRVFMQFLGDYIQQRSWTDSVQKHYQYESLAELQQYWLKWVADGSGDARQYVKAPRPNADSDIVRVASASTPLGPASTPLGSLAPSEIPSATGRGDAPATVRAARDAGSWYHSQRDQIQPRSPGAPQPKASTASEDSPYQPTIRPRQSRPQPHTVAQPQPEQGMAPAPQWPVPTSGSTNTTGASTIWR</sequence>
<evidence type="ECO:0000256" key="1">
    <source>
        <dbReference type="SAM" id="MobiDB-lite"/>
    </source>
</evidence>
<dbReference type="AlphaFoldDB" id="A0A517M8T6"/>
<gene>
    <name evidence="2" type="ORF">FF011L_00220</name>
</gene>
<accession>A0A517M8T6</accession>
<keyword evidence="3" id="KW-1185">Reference proteome</keyword>
<evidence type="ECO:0000313" key="3">
    <source>
        <dbReference type="Proteomes" id="UP000320672"/>
    </source>
</evidence>
<evidence type="ECO:0000313" key="2">
    <source>
        <dbReference type="EMBL" id="QDS91293.1"/>
    </source>
</evidence>